<name>A0A1G7ADF0_9GAMM</name>
<sequence length="78" mass="8485">MTITGSQSPKARVILALLVVVLSLPSCMRTSGVWRETSPRINTEQVSLEAAKRLIHSGEVKWGSTPILRTLSGRLIVS</sequence>
<keyword evidence="2" id="KW-1185">Reference proteome</keyword>
<reference evidence="1 2" key="1">
    <citation type="submission" date="2016-10" db="EMBL/GenBank/DDBJ databases">
        <authorList>
            <person name="de Groot N.N."/>
        </authorList>
    </citation>
    <scope>NUCLEOTIDE SEQUENCE [LARGE SCALE GENOMIC DNA]</scope>
    <source>
        <strain evidence="1 2">DSM 16957</strain>
    </source>
</reference>
<accession>A0A1G7ADF0</accession>
<dbReference type="EMBL" id="FNAG01000023">
    <property type="protein sequence ID" value="SDE12809.1"/>
    <property type="molecule type" value="Genomic_DNA"/>
</dbReference>
<organism evidence="1 2">
    <name type="scientific">Aquimonas voraii</name>
    <dbReference type="NCBI Taxonomy" id="265719"/>
    <lineage>
        <taxon>Bacteria</taxon>
        <taxon>Pseudomonadati</taxon>
        <taxon>Pseudomonadota</taxon>
        <taxon>Gammaproteobacteria</taxon>
        <taxon>Lysobacterales</taxon>
        <taxon>Lysobacteraceae</taxon>
        <taxon>Aquimonas</taxon>
    </lineage>
</organism>
<dbReference type="Proteomes" id="UP000199603">
    <property type="component" value="Unassembled WGS sequence"/>
</dbReference>
<proteinExistence type="predicted"/>
<protein>
    <submittedName>
        <fullName evidence="1">Uncharacterized protein</fullName>
    </submittedName>
</protein>
<dbReference type="AlphaFoldDB" id="A0A1G7ADF0"/>
<evidence type="ECO:0000313" key="2">
    <source>
        <dbReference type="Proteomes" id="UP000199603"/>
    </source>
</evidence>
<gene>
    <name evidence="1" type="ORF">SAMN04488509_12318</name>
</gene>
<dbReference type="STRING" id="265719.SAMN04488509_12318"/>
<evidence type="ECO:0000313" key="1">
    <source>
        <dbReference type="EMBL" id="SDE12809.1"/>
    </source>
</evidence>